<dbReference type="PIRSF" id="PIRSF004810">
    <property type="entry name" value="ChrA"/>
    <property type="match status" value="1"/>
</dbReference>
<evidence type="ECO:0000256" key="4">
    <source>
        <dbReference type="ARBA" id="ARBA00022692"/>
    </source>
</evidence>
<sequence length="451" mass="46327">MTARTTTATVVAPPVETGDTKTGGTETPRPSFAEALRFWLKLGFISFGGPAGQIALMQTELVDRRGWIDQRRFLHGLNFCMLLPGPEAQQLATYVGWRLHGIPGGLAAGLLFILPGALLLLGLSWLAAAHGDLAWVAALFDGVKPVVVAIVATALWRIGARTLRGWPSLALAAAAFLGIYALGVPFPLIVLAAALTGAAAAALGHTPFTPFGADAGGDGPLPPETLPGSLRLLKLGGIFLLLWAVPVGAVLALAGTEPYAAIAALFTKAAFVTFGGAYAVLPYIAEAGVAHGWLTPGDMLNGLALAESTPGPLILVTQYVGFFAGWSTPGGLPPVWAGVLGSALTLYVTFLPCFLFIFAGAPYVETLIRNRLAAAALAAVTAAVVGVILNLAVFLGTHVLLPEPGRPDLFALGLAAAGLLALLRLNWQVHWLVLAGAAAGLARAAVTGGLS</sequence>
<dbReference type="PANTHER" id="PTHR33567">
    <property type="entry name" value="CHROMATE ION TRANSPORTER (EUROFUNG)"/>
    <property type="match status" value="1"/>
</dbReference>
<keyword evidence="6 8" id="KW-0472">Membrane</keyword>
<feature type="transmembrane region" description="Helical" evidence="8">
    <location>
        <begin position="432"/>
        <end position="450"/>
    </location>
</feature>
<comment type="subcellular location">
    <subcellularLocation>
        <location evidence="1">Cell membrane</location>
        <topology evidence="1">Multi-pass membrane protein</topology>
    </subcellularLocation>
</comment>
<dbReference type="AlphaFoldDB" id="B6INY9"/>
<feature type="transmembrane region" description="Helical" evidence="8">
    <location>
        <begin position="261"/>
        <end position="285"/>
    </location>
</feature>
<keyword evidence="5 8" id="KW-1133">Transmembrane helix</keyword>
<organism evidence="9 10">
    <name type="scientific">Rhodospirillum centenum (strain ATCC 51521 / SW)</name>
    <dbReference type="NCBI Taxonomy" id="414684"/>
    <lineage>
        <taxon>Bacteria</taxon>
        <taxon>Pseudomonadati</taxon>
        <taxon>Pseudomonadota</taxon>
        <taxon>Alphaproteobacteria</taxon>
        <taxon>Rhodospirillales</taxon>
        <taxon>Rhodospirillaceae</taxon>
        <taxon>Rhodospirillum</taxon>
    </lineage>
</organism>
<dbReference type="STRING" id="414684.RC1_2016"/>
<dbReference type="OrthoDB" id="8969999at2"/>
<dbReference type="Pfam" id="PF02417">
    <property type="entry name" value="Chromate_transp"/>
    <property type="match status" value="2"/>
</dbReference>
<evidence type="ECO:0000313" key="10">
    <source>
        <dbReference type="Proteomes" id="UP000001591"/>
    </source>
</evidence>
<dbReference type="GO" id="GO:0015109">
    <property type="term" value="F:chromate transmembrane transporter activity"/>
    <property type="evidence" value="ECO:0007669"/>
    <property type="project" value="InterPro"/>
</dbReference>
<dbReference type="InterPro" id="IPR003370">
    <property type="entry name" value="Chromate_transpt"/>
</dbReference>
<feature type="transmembrane region" description="Helical" evidence="8">
    <location>
        <begin position="335"/>
        <end position="360"/>
    </location>
</feature>
<proteinExistence type="inferred from homology"/>
<dbReference type="RefSeq" id="WP_012567194.1">
    <property type="nucleotide sequence ID" value="NC_011420.2"/>
</dbReference>
<dbReference type="HOGENOM" id="CLU_018106_0_0_5"/>
<evidence type="ECO:0000256" key="5">
    <source>
        <dbReference type="ARBA" id="ARBA00022989"/>
    </source>
</evidence>
<dbReference type="NCBIfam" id="TIGR00937">
    <property type="entry name" value="2A51"/>
    <property type="match status" value="1"/>
</dbReference>
<gene>
    <name evidence="9" type="primary">chrA</name>
    <name evidence="9" type="ordered locus">RC1_2016</name>
</gene>
<evidence type="ECO:0000256" key="2">
    <source>
        <dbReference type="ARBA" id="ARBA00005262"/>
    </source>
</evidence>
<dbReference type="eggNOG" id="COG2059">
    <property type="taxonomic scope" value="Bacteria"/>
</dbReference>
<dbReference type="KEGG" id="rce:RC1_2016"/>
<name>B6INY9_RHOCS</name>
<evidence type="ECO:0000256" key="7">
    <source>
        <dbReference type="SAM" id="MobiDB-lite"/>
    </source>
</evidence>
<dbReference type="InterPro" id="IPR014047">
    <property type="entry name" value="Chr_Tranpt_l_chain"/>
</dbReference>
<dbReference type="GO" id="GO:0005886">
    <property type="term" value="C:plasma membrane"/>
    <property type="evidence" value="ECO:0007669"/>
    <property type="project" value="UniProtKB-SubCell"/>
</dbReference>
<comment type="similarity">
    <text evidence="2">Belongs to the chromate ion transporter (CHR) (TC 2.A.51) family.</text>
</comment>
<evidence type="ECO:0000256" key="1">
    <source>
        <dbReference type="ARBA" id="ARBA00004651"/>
    </source>
</evidence>
<keyword evidence="10" id="KW-1185">Reference proteome</keyword>
<dbReference type="PANTHER" id="PTHR33567:SF3">
    <property type="entry name" value="CHROMATE ION TRANSPORTER (EUROFUNG)"/>
    <property type="match status" value="1"/>
</dbReference>
<feature type="transmembrane region" description="Helical" evidence="8">
    <location>
        <begin position="232"/>
        <end position="254"/>
    </location>
</feature>
<feature type="transmembrane region" description="Helical" evidence="8">
    <location>
        <begin position="372"/>
        <end position="397"/>
    </location>
</feature>
<accession>B6INY9</accession>
<keyword evidence="4 8" id="KW-0812">Transmembrane</keyword>
<evidence type="ECO:0000313" key="9">
    <source>
        <dbReference type="EMBL" id="ACI99409.1"/>
    </source>
</evidence>
<feature type="transmembrane region" description="Helical" evidence="8">
    <location>
        <begin position="133"/>
        <end position="156"/>
    </location>
</feature>
<reference evidence="9 10" key="1">
    <citation type="journal article" date="2010" name="BMC Genomics">
        <title>Metabolic flexibility revealed in the genome of the cyst-forming alpha-1 proteobacterium Rhodospirillum centenum.</title>
        <authorList>
            <person name="Lu Y.K."/>
            <person name="Marden J."/>
            <person name="Han M."/>
            <person name="Swingley W.D."/>
            <person name="Mastrian S.D."/>
            <person name="Chowdhury S.R."/>
            <person name="Hao J."/>
            <person name="Helmy T."/>
            <person name="Kim S."/>
            <person name="Kurdoglu A.A."/>
            <person name="Matthies H.J."/>
            <person name="Rollo D."/>
            <person name="Stothard P."/>
            <person name="Blankenship R.E."/>
            <person name="Bauer C.E."/>
            <person name="Touchman J.W."/>
        </authorList>
    </citation>
    <scope>NUCLEOTIDE SEQUENCE [LARGE SCALE GENOMIC DNA]</scope>
    <source>
        <strain evidence="10">ATCC 51521 / SW</strain>
    </source>
</reference>
<feature type="transmembrane region" description="Helical" evidence="8">
    <location>
        <begin position="168"/>
        <end position="201"/>
    </location>
</feature>
<feature type="transmembrane region" description="Helical" evidence="8">
    <location>
        <begin position="409"/>
        <end position="425"/>
    </location>
</feature>
<keyword evidence="3" id="KW-1003">Cell membrane</keyword>
<evidence type="ECO:0000256" key="8">
    <source>
        <dbReference type="SAM" id="Phobius"/>
    </source>
</evidence>
<dbReference type="Proteomes" id="UP000001591">
    <property type="component" value="Chromosome"/>
</dbReference>
<evidence type="ECO:0000256" key="3">
    <source>
        <dbReference type="ARBA" id="ARBA00022475"/>
    </source>
</evidence>
<feature type="region of interest" description="Disordered" evidence="7">
    <location>
        <begin position="1"/>
        <end position="27"/>
    </location>
</feature>
<protein>
    <submittedName>
        <fullName evidence="9">Chromate ion transporter</fullName>
    </submittedName>
</protein>
<evidence type="ECO:0000256" key="6">
    <source>
        <dbReference type="ARBA" id="ARBA00023136"/>
    </source>
</evidence>
<dbReference type="EMBL" id="CP000613">
    <property type="protein sequence ID" value="ACI99409.1"/>
    <property type="molecule type" value="Genomic_DNA"/>
</dbReference>
<feature type="transmembrane region" description="Helical" evidence="8">
    <location>
        <begin position="106"/>
        <end position="127"/>
    </location>
</feature>